<keyword evidence="7 8" id="KW-0472">Membrane</keyword>
<feature type="domain" description="ABC transmembrane type-1" evidence="10">
    <location>
        <begin position="397"/>
        <end position="585"/>
    </location>
</feature>
<feature type="domain" description="ABC transmembrane type-1" evidence="10">
    <location>
        <begin position="96"/>
        <end position="305"/>
    </location>
</feature>
<evidence type="ECO:0000256" key="8">
    <source>
        <dbReference type="RuleBase" id="RU363032"/>
    </source>
</evidence>
<evidence type="ECO:0000256" key="5">
    <source>
        <dbReference type="ARBA" id="ARBA00022692"/>
    </source>
</evidence>
<dbReference type="Gene3D" id="1.10.3720.10">
    <property type="entry name" value="MetI-like"/>
    <property type="match status" value="2"/>
</dbReference>
<evidence type="ECO:0000313" key="12">
    <source>
        <dbReference type="Proteomes" id="UP000019140"/>
    </source>
</evidence>
<comment type="similarity">
    <text evidence="8">Belongs to the binding-protein-dependent transport system permease family.</text>
</comment>
<reference evidence="11 12" key="1">
    <citation type="journal article" date="2014" name="Nature">
        <title>An environmental bacterial taxon with a large and distinct metabolic repertoire.</title>
        <authorList>
            <person name="Wilson M.C."/>
            <person name="Mori T."/>
            <person name="Ruckert C."/>
            <person name="Uria A.R."/>
            <person name="Helf M.J."/>
            <person name="Takada K."/>
            <person name="Gernert C."/>
            <person name="Steffens U.A."/>
            <person name="Heycke N."/>
            <person name="Schmitt S."/>
            <person name="Rinke C."/>
            <person name="Helfrich E.J."/>
            <person name="Brachmann A.O."/>
            <person name="Gurgui C."/>
            <person name="Wakimoto T."/>
            <person name="Kracht M."/>
            <person name="Crusemann M."/>
            <person name="Hentschel U."/>
            <person name="Abe I."/>
            <person name="Matsunaga S."/>
            <person name="Kalinowski J."/>
            <person name="Takeyama H."/>
            <person name="Piel J."/>
        </authorList>
    </citation>
    <scope>NUCLEOTIDE SEQUENCE [LARGE SCALE GENOMIC DNA]</scope>
    <source>
        <strain evidence="12">TSY2</strain>
    </source>
</reference>
<evidence type="ECO:0000256" key="2">
    <source>
        <dbReference type="ARBA" id="ARBA00022448"/>
    </source>
</evidence>
<feature type="transmembrane region" description="Helical" evidence="8">
    <location>
        <begin position="460"/>
        <end position="478"/>
    </location>
</feature>
<evidence type="ECO:0000256" key="6">
    <source>
        <dbReference type="ARBA" id="ARBA00022989"/>
    </source>
</evidence>
<proteinExistence type="inferred from homology"/>
<feature type="transmembrane region" description="Helical" evidence="8">
    <location>
        <begin position="566"/>
        <end position="585"/>
    </location>
</feature>
<name>W4M4T4_9BACT</name>
<dbReference type="PANTHER" id="PTHR43357">
    <property type="entry name" value="INNER MEMBRANE ABC TRANSPORTER PERMEASE PROTEIN YDCV"/>
    <property type="match status" value="1"/>
</dbReference>
<dbReference type="Pfam" id="PF00528">
    <property type="entry name" value="BPD_transp_1"/>
    <property type="match status" value="2"/>
</dbReference>
<gene>
    <name evidence="11" type="ORF">ETSY2_27575</name>
</gene>
<dbReference type="HOGENOM" id="CLU_021838_2_1_7"/>
<keyword evidence="12" id="KW-1185">Reference proteome</keyword>
<keyword evidence="2 8" id="KW-0813">Transport</keyword>
<dbReference type="InterPro" id="IPR035906">
    <property type="entry name" value="MetI-like_sf"/>
</dbReference>
<comment type="subcellular location">
    <subcellularLocation>
        <location evidence="1">Cell inner membrane</location>
        <topology evidence="1">Multi-pass membrane protein</topology>
    </subcellularLocation>
    <subcellularLocation>
        <location evidence="8">Cell membrane</location>
        <topology evidence="8">Multi-pass membrane protein</topology>
    </subcellularLocation>
</comment>
<feature type="transmembrane region" description="Helical" evidence="8">
    <location>
        <begin position="182"/>
        <end position="202"/>
    </location>
</feature>
<feature type="transmembrane region" description="Helical" evidence="8">
    <location>
        <begin position="285"/>
        <end position="304"/>
    </location>
</feature>
<keyword evidence="5 8" id="KW-0812">Transmembrane</keyword>
<feature type="transmembrane region" description="Helical" evidence="8">
    <location>
        <begin position="341"/>
        <end position="364"/>
    </location>
</feature>
<feature type="transmembrane region" description="Helical" evidence="8">
    <location>
        <begin position="41"/>
        <end position="63"/>
    </location>
</feature>
<dbReference type="InterPro" id="IPR000515">
    <property type="entry name" value="MetI-like"/>
</dbReference>
<feature type="compositionally biased region" description="Polar residues" evidence="9">
    <location>
        <begin position="8"/>
        <end position="18"/>
    </location>
</feature>
<evidence type="ECO:0000259" key="10">
    <source>
        <dbReference type="PROSITE" id="PS50928"/>
    </source>
</evidence>
<feature type="transmembrane region" description="Helical" evidence="8">
    <location>
        <begin position="401"/>
        <end position="420"/>
    </location>
</feature>
<evidence type="ECO:0000256" key="9">
    <source>
        <dbReference type="SAM" id="MobiDB-lite"/>
    </source>
</evidence>
<dbReference type="PROSITE" id="PS50928">
    <property type="entry name" value="ABC_TM1"/>
    <property type="match status" value="2"/>
</dbReference>
<dbReference type="GO" id="GO:0005886">
    <property type="term" value="C:plasma membrane"/>
    <property type="evidence" value="ECO:0007669"/>
    <property type="project" value="UniProtKB-SubCell"/>
</dbReference>
<comment type="caution">
    <text evidence="11">The sequence shown here is derived from an EMBL/GenBank/DDBJ whole genome shotgun (WGS) entry which is preliminary data.</text>
</comment>
<feature type="transmembrane region" description="Helical" evidence="8">
    <location>
        <begin position="521"/>
        <end position="546"/>
    </location>
</feature>
<dbReference type="Proteomes" id="UP000019140">
    <property type="component" value="Unassembled WGS sequence"/>
</dbReference>
<dbReference type="SUPFAM" id="SSF161098">
    <property type="entry name" value="MetI-like"/>
    <property type="match status" value="2"/>
</dbReference>
<keyword evidence="4" id="KW-0997">Cell inner membrane</keyword>
<feature type="transmembrane region" description="Helical" evidence="8">
    <location>
        <begin position="432"/>
        <end position="454"/>
    </location>
</feature>
<evidence type="ECO:0000256" key="3">
    <source>
        <dbReference type="ARBA" id="ARBA00022475"/>
    </source>
</evidence>
<evidence type="ECO:0000256" key="1">
    <source>
        <dbReference type="ARBA" id="ARBA00004429"/>
    </source>
</evidence>
<feature type="region of interest" description="Disordered" evidence="9">
    <location>
        <begin position="1"/>
        <end position="25"/>
    </location>
</feature>
<organism evidence="11 12">
    <name type="scientific">Candidatus Entotheonella gemina</name>
    <dbReference type="NCBI Taxonomy" id="1429439"/>
    <lineage>
        <taxon>Bacteria</taxon>
        <taxon>Pseudomonadati</taxon>
        <taxon>Nitrospinota/Tectimicrobiota group</taxon>
        <taxon>Candidatus Tectimicrobiota</taxon>
        <taxon>Candidatus Entotheonellia</taxon>
        <taxon>Candidatus Entotheonellales</taxon>
        <taxon>Candidatus Entotheonellaceae</taxon>
        <taxon>Candidatus Entotheonella</taxon>
    </lineage>
</organism>
<feature type="transmembrane region" description="Helical" evidence="8">
    <location>
        <begin position="100"/>
        <end position="122"/>
    </location>
</feature>
<keyword evidence="3" id="KW-1003">Cell membrane</keyword>
<evidence type="ECO:0000256" key="7">
    <source>
        <dbReference type="ARBA" id="ARBA00023136"/>
    </source>
</evidence>
<keyword evidence="6 8" id="KW-1133">Transmembrane helix</keyword>
<feature type="transmembrane region" description="Helical" evidence="8">
    <location>
        <begin position="134"/>
        <end position="154"/>
    </location>
</feature>
<dbReference type="PANTHER" id="PTHR43357:SF4">
    <property type="entry name" value="INNER MEMBRANE ABC TRANSPORTER PERMEASE PROTEIN YDCV"/>
    <property type="match status" value="1"/>
</dbReference>
<protein>
    <recommendedName>
        <fullName evidence="10">ABC transmembrane type-1 domain-containing protein</fullName>
    </recommendedName>
</protein>
<evidence type="ECO:0000313" key="11">
    <source>
        <dbReference type="EMBL" id="ETX04652.1"/>
    </source>
</evidence>
<sequence length="596" mass="65840">MREAVHPTPTTNESASIETSDHRAARPVAGRWRHLLTQETIATSLVGLIIAAAVLLPLITLTVNSFLVLDDLGFDTEWGLGNYPEIFQDRIIRKAFFNTLIISTGTTILATFLGVTLAWLNARTNCPWREQLEPFNLIPFFLSPFIGAIAWHNLAAPRVGMLNHVARSLFGIEGHIFNVDNIYGIIWVTGIFFAPLVYLFTVGSLRRMDPSLEDSARTTGASLLRTTLTITLPLVTPAILSGAIIVFVTTAGEFGVPFKLGAPYGWETLTTQIFTKAVGDDANHYLGAAMSMTLGVITALFIWLQRRIIAPREYTTVTGKGFRPNLIDLGPWKWAALGVNLTYIFVAVILPILCLCILSLHPVWQGKIIFSDLTFWNYKKVLFFWWPEHIHAAVNGIGNSFILAFVGATLAMVLAIVVSYMIHRTKGFGATVLDFLCVVPIGFPGIVLAMGVLVTYIKTPIYATLWILLLGYITRFFPYGQRNVSSIMLAISEDLDQSSRMAGATWMTTLRRITIPLLKPGIFAGWLLMFVIFLRELSISIILYTAGTETLSVGVYYLANFENEPLTAALSVVQTAILLGCVVLFRRLAGREALTA</sequence>
<accession>W4M4T4</accession>
<dbReference type="AlphaFoldDB" id="W4M4T4"/>
<dbReference type="GO" id="GO:0055085">
    <property type="term" value="P:transmembrane transport"/>
    <property type="evidence" value="ECO:0007669"/>
    <property type="project" value="InterPro"/>
</dbReference>
<dbReference type="EMBL" id="AZHX01001166">
    <property type="protein sequence ID" value="ETX04652.1"/>
    <property type="molecule type" value="Genomic_DNA"/>
</dbReference>
<feature type="transmembrane region" description="Helical" evidence="8">
    <location>
        <begin position="223"/>
        <end position="248"/>
    </location>
</feature>
<dbReference type="CDD" id="cd06261">
    <property type="entry name" value="TM_PBP2"/>
    <property type="match status" value="2"/>
</dbReference>
<evidence type="ECO:0000256" key="4">
    <source>
        <dbReference type="ARBA" id="ARBA00022519"/>
    </source>
</evidence>